<evidence type="ECO:0000256" key="1">
    <source>
        <dbReference type="SAM" id="MobiDB-lite"/>
    </source>
</evidence>
<comment type="caution">
    <text evidence="2">The sequence shown here is derived from an EMBL/GenBank/DDBJ whole genome shotgun (WGS) entry which is preliminary data.</text>
</comment>
<reference evidence="2" key="1">
    <citation type="submission" date="2022-03" db="EMBL/GenBank/DDBJ databases">
        <authorList>
            <person name="Sayadi A."/>
        </authorList>
    </citation>
    <scope>NUCLEOTIDE SEQUENCE</scope>
</reference>
<dbReference type="AlphaFoldDB" id="A0A9P0NY67"/>
<evidence type="ECO:0000313" key="3">
    <source>
        <dbReference type="Proteomes" id="UP001152888"/>
    </source>
</evidence>
<protein>
    <submittedName>
        <fullName evidence="2">Uncharacterized protein</fullName>
    </submittedName>
</protein>
<dbReference type="Proteomes" id="UP001152888">
    <property type="component" value="Unassembled WGS sequence"/>
</dbReference>
<organism evidence="2 3">
    <name type="scientific">Acanthoscelides obtectus</name>
    <name type="common">Bean weevil</name>
    <name type="synonym">Bruchus obtectus</name>
    <dbReference type="NCBI Taxonomy" id="200917"/>
    <lineage>
        <taxon>Eukaryota</taxon>
        <taxon>Metazoa</taxon>
        <taxon>Ecdysozoa</taxon>
        <taxon>Arthropoda</taxon>
        <taxon>Hexapoda</taxon>
        <taxon>Insecta</taxon>
        <taxon>Pterygota</taxon>
        <taxon>Neoptera</taxon>
        <taxon>Endopterygota</taxon>
        <taxon>Coleoptera</taxon>
        <taxon>Polyphaga</taxon>
        <taxon>Cucujiformia</taxon>
        <taxon>Chrysomeloidea</taxon>
        <taxon>Chrysomelidae</taxon>
        <taxon>Bruchinae</taxon>
        <taxon>Bruchini</taxon>
        <taxon>Acanthoscelides</taxon>
    </lineage>
</organism>
<keyword evidence="3" id="KW-1185">Reference proteome</keyword>
<feature type="compositionally biased region" description="Basic and acidic residues" evidence="1">
    <location>
        <begin position="43"/>
        <end position="65"/>
    </location>
</feature>
<gene>
    <name evidence="2" type="ORF">ACAOBT_LOCUS4305</name>
</gene>
<accession>A0A9P0NY67</accession>
<feature type="region of interest" description="Disordered" evidence="1">
    <location>
        <begin position="32"/>
        <end position="65"/>
    </location>
</feature>
<dbReference type="EMBL" id="CAKOFQ010006697">
    <property type="protein sequence ID" value="CAH1961705.1"/>
    <property type="molecule type" value="Genomic_DNA"/>
</dbReference>
<evidence type="ECO:0000313" key="2">
    <source>
        <dbReference type="EMBL" id="CAH1961705.1"/>
    </source>
</evidence>
<proteinExistence type="predicted"/>
<sequence>MEHLLRPCEYVVQIIPLALWIFASFDSSALPGTSAASSTVRRPVKEASLKNQKQKEKLPETNETRHLSTQELQRLVLLEQLQVFRLAKEILLQKKQDQDSRQDNCDSQEVSEAQRTTTCNLEIHNFFNLDEIKNY</sequence>
<name>A0A9P0NY67_ACAOB</name>